<accession>A0A8S3Q380</accession>
<evidence type="ECO:0000313" key="2">
    <source>
        <dbReference type="Proteomes" id="UP000683360"/>
    </source>
</evidence>
<gene>
    <name evidence="1" type="ORF">MEDL_4713</name>
</gene>
<comment type="caution">
    <text evidence="1">The sequence shown here is derived from an EMBL/GenBank/DDBJ whole genome shotgun (WGS) entry which is preliminary data.</text>
</comment>
<sequence>MTIRCQNCKSKQRVADLATKRLAKIKLTDLNDQIHNILIFHDVLTNYCQTEAIENKTDDELEDFMLELNSIPLRMSSDASESDEVVKFILCMMAELGVSSLPTPQQLKSKKIRKFNWEDIITKTSNNQKDSVYTCLRQLMALPIFPPEHITDTFLQLDARAPQAIVALRTVYSTWIDSNVFEIHHWSVFMSVIRTNNGNEGWHNRVNTNVVTRSLNFFHPSTETCHRGKCVQCGTSQLKEKLVFLEDNANDNIKWSPWEHTKYKDVAGKESLKTMKIPKEENFNNFLSILKDDEHWLGCPHPTQKRPANSVSWDTALNPFLASDVEDGEVVDQVSIEVGPQETLEVPSIPLPSIRVEEPTPQSPAVTLRPKPDRAVPAITWHVRGKTKDTLEQKIINMIGKIEETTEGEVLLQQWKHIRKGTKHDYITFYKEVSQAVNEATASTSE</sequence>
<proteinExistence type="predicted"/>
<organism evidence="1 2">
    <name type="scientific">Mytilus edulis</name>
    <name type="common">Blue mussel</name>
    <dbReference type="NCBI Taxonomy" id="6550"/>
    <lineage>
        <taxon>Eukaryota</taxon>
        <taxon>Metazoa</taxon>
        <taxon>Spiralia</taxon>
        <taxon>Lophotrochozoa</taxon>
        <taxon>Mollusca</taxon>
        <taxon>Bivalvia</taxon>
        <taxon>Autobranchia</taxon>
        <taxon>Pteriomorphia</taxon>
        <taxon>Mytilida</taxon>
        <taxon>Mytiloidea</taxon>
        <taxon>Mytilidae</taxon>
        <taxon>Mytilinae</taxon>
        <taxon>Mytilus</taxon>
    </lineage>
</organism>
<evidence type="ECO:0000313" key="1">
    <source>
        <dbReference type="EMBL" id="CAG2189291.1"/>
    </source>
</evidence>
<dbReference type="AlphaFoldDB" id="A0A8S3Q380"/>
<protein>
    <submittedName>
        <fullName evidence="1">Uncharacterized protein</fullName>
    </submittedName>
</protein>
<name>A0A8S3Q380_MYTED</name>
<dbReference type="EMBL" id="CAJPWZ010000288">
    <property type="protein sequence ID" value="CAG2189291.1"/>
    <property type="molecule type" value="Genomic_DNA"/>
</dbReference>
<dbReference type="Proteomes" id="UP000683360">
    <property type="component" value="Unassembled WGS sequence"/>
</dbReference>
<reference evidence="1" key="1">
    <citation type="submission" date="2021-03" db="EMBL/GenBank/DDBJ databases">
        <authorList>
            <person name="Bekaert M."/>
        </authorList>
    </citation>
    <scope>NUCLEOTIDE SEQUENCE</scope>
</reference>
<keyword evidence="2" id="KW-1185">Reference proteome</keyword>